<dbReference type="InterPro" id="IPR001647">
    <property type="entry name" value="HTH_TetR"/>
</dbReference>
<dbReference type="PANTHER" id="PTHR30055">
    <property type="entry name" value="HTH-TYPE TRANSCRIPTIONAL REGULATOR RUTR"/>
    <property type="match status" value="1"/>
</dbReference>
<dbReference type="EMBL" id="JBHTIR010004401">
    <property type="protein sequence ID" value="MFD0857316.1"/>
    <property type="molecule type" value="Genomic_DNA"/>
</dbReference>
<keyword evidence="5" id="KW-1185">Reference proteome</keyword>
<protein>
    <submittedName>
        <fullName evidence="4">TetR/AcrR family transcriptional regulator</fullName>
    </submittedName>
</protein>
<evidence type="ECO:0000313" key="4">
    <source>
        <dbReference type="EMBL" id="MFD0857316.1"/>
    </source>
</evidence>
<dbReference type="InterPro" id="IPR009057">
    <property type="entry name" value="Homeodomain-like_sf"/>
</dbReference>
<evidence type="ECO:0000256" key="1">
    <source>
        <dbReference type="ARBA" id="ARBA00023125"/>
    </source>
</evidence>
<organism evidence="4 5">
    <name type="scientific">Actinomadura adrarensis</name>
    <dbReference type="NCBI Taxonomy" id="1819600"/>
    <lineage>
        <taxon>Bacteria</taxon>
        <taxon>Bacillati</taxon>
        <taxon>Actinomycetota</taxon>
        <taxon>Actinomycetes</taxon>
        <taxon>Streptosporangiales</taxon>
        <taxon>Thermomonosporaceae</taxon>
        <taxon>Actinomadura</taxon>
    </lineage>
</organism>
<dbReference type="PRINTS" id="PR00455">
    <property type="entry name" value="HTHTETR"/>
</dbReference>
<evidence type="ECO:0000259" key="3">
    <source>
        <dbReference type="PROSITE" id="PS50977"/>
    </source>
</evidence>
<dbReference type="Proteomes" id="UP001597083">
    <property type="component" value="Unassembled WGS sequence"/>
</dbReference>
<evidence type="ECO:0000256" key="2">
    <source>
        <dbReference type="PROSITE-ProRule" id="PRU00335"/>
    </source>
</evidence>
<dbReference type="InterPro" id="IPR039536">
    <property type="entry name" value="TetR_C_Proteobacteria"/>
</dbReference>
<dbReference type="SUPFAM" id="SSF48498">
    <property type="entry name" value="Tetracyclin repressor-like, C-terminal domain"/>
    <property type="match status" value="1"/>
</dbReference>
<dbReference type="PANTHER" id="PTHR30055:SF146">
    <property type="entry name" value="HTH-TYPE TRANSCRIPTIONAL DUAL REGULATOR CECR"/>
    <property type="match status" value="1"/>
</dbReference>
<dbReference type="InterPro" id="IPR036271">
    <property type="entry name" value="Tet_transcr_reg_TetR-rel_C_sf"/>
</dbReference>
<sequence>MSPAKTSSAPSRGRIDKREAILSAAFTVFARQGYAQACVKEIAKEAGVAKPTVYNHLTDKANLFREAMTAAADRSLAESLAVIETLTVPRDDDLRALLEDVGFRLLKVHGDPRSCALRRLVYAEVSWAPDLLDAVQGRGSDRITEALADRMARLSLAGRLRQADPVQAAEQFLALLTGPVATRTRMGTRDATDEELREVTQAAVDTFLRAYTPVA</sequence>
<gene>
    <name evidence="4" type="ORF">ACFQ07_34250</name>
</gene>
<dbReference type="Pfam" id="PF14246">
    <property type="entry name" value="TetR_C_7"/>
    <property type="match status" value="1"/>
</dbReference>
<dbReference type="Gene3D" id="1.10.357.10">
    <property type="entry name" value="Tetracycline Repressor, domain 2"/>
    <property type="match status" value="1"/>
</dbReference>
<keyword evidence="1 2" id="KW-0238">DNA-binding</keyword>
<name>A0ABW3CRX1_9ACTN</name>
<dbReference type="Pfam" id="PF00440">
    <property type="entry name" value="TetR_N"/>
    <property type="match status" value="1"/>
</dbReference>
<dbReference type="Gene3D" id="1.10.10.60">
    <property type="entry name" value="Homeodomain-like"/>
    <property type="match status" value="1"/>
</dbReference>
<dbReference type="InterPro" id="IPR050109">
    <property type="entry name" value="HTH-type_TetR-like_transc_reg"/>
</dbReference>
<dbReference type="SUPFAM" id="SSF46689">
    <property type="entry name" value="Homeodomain-like"/>
    <property type="match status" value="1"/>
</dbReference>
<comment type="caution">
    <text evidence="4">The sequence shown here is derived from an EMBL/GenBank/DDBJ whole genome shotgun (WGS) entry which is preliminary data.</text>
</comment>
<dbReference type="PROSITE" id="PS50977">
    <property type="entry name" value="HTH_TETR_2"/>
    <property type="match status" value="1"/>
</dbReference>
<proteinExistence type="predicted"/>
<feature type="domain" description="HTH tetR-type" evidence="3">
    <location>
        <begin position="15"/>
        <end position="75"/>
    </location>
</feature>
<feature type="DNA-binding region" description="H-T-H motif" evidence="2">
    <location>
        <begin position="38"/>
        <end position="57"/>
    </location>
</feature>
<accession>A0ABW3CRX1</accession>
<reference evidence="5" key="1">
    <citation type="journal article" date="2019" name="Int. J. Syst. Evol. Microbiol.">
        <title>The Global Catalogue of Microorganisms (GCM) 10K type strain sequencing project: providing services to taxonomists for standard genome sequencing and annotation.</title>
        <authorList>
            <consortium name="The Broad Institute Genomics Platform"/>
            <consortium name="The Broad Institute Genome Sequencing Center for Infectious Disease"/>
            <person name="Wu L."/>
            <person name="Ma J."/>
        </authorList>
    </citation>
    <scope>NUCLEOTIDE SEQUENCE [LARGE SCALE GENOMIC DNA]</scope>
    <source>
        <strain evidence="5">JCM 31696</strain>
    </source>
</reference>
<evidence type="ECO:0000313" key="5">
    <source>
        <dbReference type="Proteomes" id="UP001597083"/>
    </source>
</evidence>